<gene>
    <name evidence="14" type="ORF">MENT_LOCUS48989</name>
</gene>
<feature type="domain" description="Helicase C-terminal" evidence="12">
    <location>
        <begin position="330"/>
        <end position="477"/>
    </location>
</feature>
<dbReference type="AlphaFoldDB" id="A0A6V7X9M1"/>
<dbReference type="GO" id="GO:0003723">
    <property type="term" value="F:RNA binding"/>
    <property type="evidence" value="ECO:0007669"/>
    <property type="project" value="UniProtKB-KW"/>
</dbReference>
<keyword evidence="3" id="KW-0378">Hydrolase</keyword>
<dbReference type="OrthoDB" id="360161at2759"/>
<dbReference type="SUPFAM" id="SSF52540">
    <property type="entry name" value="P-loop containing nucleoside triphosphate hydrolases"/>
    <property type="match status" value="2"/>
</dbReference>
<dbReference type="InterPro" id="IPR011545">
    <property type="entry name" value="DEAD/DEAH_box_helicase_dom"/>
</dbReference>
<dbReference type="Pfam" id="PF00271">
    <property type="entry name" value="Helicase_C"/>
    <property type="match status" value="1"/>
</dbReference>
<dbReference type="SMART" id="SM00487">
    <property type="entry name" value="DEXDc"/>
    <property type="match status" value="1"/>
</dbReference>
<proteinExistence type="inferred from homology"/>
<dbReference type="InterPro" id="IPR014001">
    <property type="entry name" value="Helicase_ATP-bd"/>
</dbReference>
<evidence type="ECO:0000256" key="2">
    <source>
        <dbReference type="ARBA" id="ARBA00022741"/>
    </source>
</evidence>
<accession>A0A6V7X9M1</accession>
<dbReference type="Proteomes" id="UP000580250">
    <property type="component" value="Unassembled WGS sequence"/>
</dbReference>
<dbReference type="GO" id="GO:0003724">
    <property type="term" value="F:RNA helicase activity"/>
    <property type="evidence" value="ECO:0007669"/>
    <property type="project" value="UniProtKB-EC"/>
</dbReference>
<dbReference type="CDD" id="cd18787">
    <property type="entry name" value="SF2_C_DEAD"/>
    <property type="match status" value="1"/>
</dbReference>
<comment type="similarity">
    <text evidence="7">Belongs to the DEAD box helicase family. DDX52/ROK1 subfamily.</text>
</comment>
<evidence type="ECO:0000256" key="5">
    <source>
        <dbReference type="ARBA" id="ARBA00022840"/>
    </source>
</evidence>
<evidence type="ECO:0000256" key="4">
    <source>
        <dbReference type="ARBA" id="ARBA00022806"/>
    </source>
</evidence>
<dbReference type="Pfam" id="PF00270">
    <property type="entry name" value="DEAD"/>
    <property type="match status" value="1"/>
</dbReference>
<dbReference type="PROSITE" id="PS51195">
    <property type="entry name" value="Q_MOTIF"/>
    <property type="match status" value="1"/>
</dbReference>
<dbReference type="SMART" id="SM00490">
    <property type="entry name" value="HELICc"/>
    <property type="match status" value="1"/>
</dbReference>
<dbReference type="PANTHER" id="PTHR47959">
    <property type="entry name" value="ATP-DEPENDENT RNA HELICASE RHLE-RELATED"/>
    <property type="match status" value="1"/>
</dbReference>
<name>A0A6V7X9M1_MELEN</name>
<feature type="short sequence motif" description="Q motif" evidence="9">
    <location>
        <begin position="79"/>
        <end position="105"/>
    </location>
</feature>
<feature type="domain" description="Helicase ATP-binding" evidence="11">
    <location>
        <begin position="108"/>
        <end position="302"/>
    </location>
</feature>
<evidence type="ECO:0000259" key="13">
    <source>
        <dbReference type="PROSITE" id="PS51195"/>
    </source>
</evidence>
<keyword evidence="10" id="KW-0175">Coiled coil</keyword>
<organism evidence="14 15">
    <name type="scientific">Meloidogyne enterolobii</name>
    <name type="common">Root-knot nematode worm</name>
    <name type="synonym">Meloidogyne mayaguensis</name>
    <dbReference type="NCBI Taxonomy" id="390850"/>
    <lineage>
        <taxon>Eukaryota</taxon>
        <taxon>Metazoa</taxon>
        <taxon>Ecdysozoa</taxon>
        <taxon>Nematoda</taxon>
        <taxon>Chromadorea</taxon>
        <taxon>Rhabditida</taxon>
        <taxon>Tylenchina</taxon>
        <taxon>Tylenchomorpha</taxon>
        <taxon>Tylenchoidea</taxon>
        <taxon>Meloidogynidae</taxon>
        <taxon>Meloidogyninae</taxon>
        <taxon>Meloidogyne</taxon>
    </lineage>
</organism>
<evidence type="ECO:0000256" key="8">
    <source>
        <dbReference type="ARBA" id="ARBA00047984"/>
    </source>
</evidence>
<dbReference type="PROSITE" id="PS51194">
    <property type="entry name" value="HELICASE_CTER"/>
    <property type="match status" value="1"/>
</dbReference>
<evidence type="ECO:0000313" key="15">
    <source>
        <dbReference type="Proteomes" id="UP000580250"/>
    </source>
</evidence>
<dbReference type="InterPro" id="IPR027417">
    <property type="entry name" value="P-loop_NTPase"/>
</dbReference>
<dbReference type="PROSITE" id="PS51192">
    <property type="entry name" value="HELICASE_ATP_BIND_1"/>
    <property type="match status" value="1"/>
</dbReference>
<evidence type="ECO:0000259" key="11">
    <source>
        <dbReference type="PROSITE" id="PS51192"/>
    </source>
</evidence>
<dbReference type="EC" id="3.6.4.13" evidence="1"/>
<comment type="catalytic activity">
    <reaction evidence="8">
        <text>ATP + H2O = ADP + phosphate + H(+)</text>
        <dbReference type="Rhea" id="RHEA:13065"/>
        <dbReference type="ChEBI" id="CHEBI:15377"/>
        <dbReference type="ChEBI" id="CHEBI:15378"/>
        <dbReference type="ChEBI" id="CHEBI:30616"/>
        <dbReference type="ChEBI" id="CHEBI:43474"/>
        <dbReference type="ChEBI" id="CHEBI:456216"/>
        <dbReference type="EC" id="3.6.4.13"/>
    </reaction>
</comment>
<evidence type="ECO:0000256" key="7">
    <source>
        <dbReference type="ARBA" id="ARBA00024355"/>
    </source>
</evidence>
<feature type="domain" description="DEAD-box RNA helicase Q" evidence="13">
    <location>
        <begin position="79"/>
        <end position="105"/>
    </location>
</feature>
<evidence type="ECO:0000256" key="3">
    <source>
        <dbReference type="ARBA" id="ARBA00022801"/>
    </source>
</evidence>
<evidence type="ECO:0000313" key="14">
    <source>
        <dbReference type="EMBL" id="CAD2195872.1"/>
    </source>
</evidence>
<evidence type="ECO:0000256" key="6">
    <source>
        <dbReference type="ARBA" id="ARBA00022884"/>
    </source>
</evidence>
<dbReference type="InterPro" id="IPR050079">
    <property type="entry name" value="DEAD_box_RNA_helicase"/>
</dbReference>
<protein>
    <recommendedName>
        <fullName evidence="1">RNA helicase</fullName>
        <ecNumber evidence="1">3.6.4.13</ecNumber>
    </recommendedName>
</protein>
<keyword evidence="6" id="KW-0694">RNA-binding</keyword>
<evidence type="ECO:0000256" key="9">
    <source>
        <dbReference type="PROSITE-ProRule" id="PRU00552"/>
    </source>
</evidence>
<dbReference type="EMBL" id="CAJEWN010001252">
    <property type="protein sequence ID" value="CAD2195872.1"/>
    <property type="molecule type" value="Genomic_DNA"/>
</dbReference>
<comment type="caution">
    <text evidence="14">The sequence shown here is derived from an EMBL/GenBank/DDBJ whole genome shotgun (WGS) entry which is preliminary data.</text>
</comment>
<dbReference type="GO" id="GO:0005829">
    <property type="term" value="C:cytosol"/>
    <property type="evidence" value="ECO:0007669"/>
    <property type="project" value="TreeGrafter"/>
</dbReference>
<keyword evidence="4" id="KW-0347">Helicase</keyword>
<dbReference type="PANTHER" id="PTHR47959:SF15">
    <property type="entry name" value="RNA HELICASE"/>
    <property type="match status" value="1"/>
</dbReference>
<evidence type="ECO:0000256" key="1">
    <source>
        <dbReference type="ARBA" id="ARBA00012552"/>
    </source>
</evidence>
<reference evidence="14 15" key="1">
    <citation type="submission" date="2020-08" db="EMBL/GenBank/DDBJ databases">
        <authorList>
            <person name="Koutsovoulos G."/>
            <person name="Danchin GJ E."/>
        </authorList>
    </citation>
    <scope>NUCLEOTIDE SEQUENCE [LARGE SCALE GENOMIC DNA]</scope>
</reference>
<dbReference type="GO" id="GO:0016787">
    <property type="term" value="F:hydrolase activity"/>
    <property type="evidence" value="ECO:0007669"/>
    <property type="project" value="UniProtKB-KW"/>
</dbReference>
<dbReference type="InterPro" id="IPR014014">
    <property type="entry name" value="RNA_helicase_DEAD_Q_motif"/>
</dbReference>
<feature type="coiled-coil region" evidence="10">
    <location>
        <begin position="519"/>
        <end position="569"/>
    </location>
</feature>
<dbReference type="Gene3D" id="3.40.50.300">
    <property type="entry name" value="P-loop containing nucleotide triphosphate hydrolases"/>
    <property type="match status" value="2"/>
</dbReference>
<evidence type="ECO:0000259" key="12">
    <source>
        <dbReference type="PROSITE" id="PS51194"/>
    </source>
</evidence>
<dbReference type="InterPro" id="IPR001650">
    <property type="entry name" value="Helicase_C-like"/>
</dbReference>
<keyword evidence="2" id="KW-0547">Nucleotide-binding</keyword>
<keyword evidence="5" id="KW-0067">ATP-binding</keyword>
<evidence type="ECO:0000256" key="10">
    <source>
        <dbReference type="SAM" id="Coils"/>
    </source>
</evidence>
<sequence length="594" mass="69288">MASKNKNYKFQLLAGSNLSFERNENKIKQKKRKLLIEKGNENGELMEEDKKLKHFEKIRQLRKKHRIFTWGTNIPDPIENFSDFQLPDKLSENLKEFSVPTPVQMQGIPIGLQHRDLLVTAPTGSGKTLAFAIPIILRILEQKQQNNSKNSNKILSAIILEPTKILAIQTFQNFVKFCFGLDINCFYLNSKIATKIEKNLENVVIFISINILVCTPNRLIYLLEKLEKEKSLNFLSNLEWLIVDECDRIFEGTEGENCFKLQLDKILNFCCGPNVRHGFFSATFSCQVENWCREKLKEMLMVCIGPRNSANELVKQELVFAGWEQAKVQIIRDILRKNFEPPALIFLQSKDRAKQLFAELKNFFEGKIFVGLISGDLSEKECQLVVERFRSGSIDLLICTELMGRGIDFQNVNLVINFDLPTSIISYIHRIGRTGRAGRVGRAITLFTESDMPIIRPISTVIHQAGFPVPEYLLKLHKPTREEKKNLKKRAPKRKNLIIRWGRLKNKFRPIQKFRKNIKIEKEENLENNKRKILKIEEKLIENKIPQKINEKKKRKEKIKREKEIENNLKNTDDGEWQLVTPKRRKREFKKIVT</sequence>
<dbReference type="GO" id="GO:0005524">
    <property type="term" value="F:ATP binding"/>
    <property type="evidence" value="ECO:0007669"/>
    <property type="project" value="UniProtKB-KW"/>
</dbReference>